<feature type="transmembrane region" description="Helical" evidence="1">
    <location>
        <begin position="121"/>
        <end position="145"/>
    </location>
</feature>
<keyword evidence="1" id="KW-0472">Membrane</keyword>
<organism evidence="2 3">
    <name type="scientific">Parasponia andersonii</name>
    <name type="common">Sponia andersonii</name>
    <dbReference type="NCBI Taxonomy" id="3476"/>
    <lineage>
        <taxon>Eukaryota</taxon>
        <taxon>Viridiplantae</taxon>
        <taxon>Streptophyta</taxon>
        <taxon>Embryophyta</taxon>
        <taxon>Tracheophyta</taxon>
        <taxon>Spermatophyta</taxon>
        <taxon>Magnoliopsida</taxon>
        <taxon>eudicotyledons</taxon>
        <taxon>Gunneridae</taxon>
        <taxon>Pentapetalae</taxon>
        <taxon>rosids</taxon>
        <taxon>fabids</taxon>
        <taxon>Rosales</taxon>
        <taxon>Cannabaceae</taxon>
        <taxon>Parasponia</taxon>
    </lineage>
</organism>
<dbReference type="OrthoDB" id="1838411at2759"/>
<dbReference type="EMBL" id="JXTB01000141">
    <property type="protein sequence ID" value="PON59292.1"/>
    <property type="molecule type" value="Genomic_DNA"/>
</dbReference>
<protein>
    <submittedName>
        <fullName evidence="2">Uncharacterized protein</fullName>
    </submittedName>
</protein>
<comment type="caution">
    <text evidence="2">The sequence shown here is derived from an EMBL/GenBank/DDBJ whole genome shotgun (WGS) entry which is preliminary data.</text>
</comment>
<evidence type="ECO:0000313" key="3">
    <source>
        <dbReference type="Proteomes" id="UP000237105"/>
    </source>
</evidence>
<keyword evidence="1" id="KW-1133">Transmembrane helix</keyword>
<evidence type="ECO:0000256" key="1">
    <source>
        <dbReference type="SAM" id="Phobius"/>
    </source>
</evidence>
<evidence type="ECO:0000313" key="2">
    <source>
        <dbReference type="EMBL" id="PON59292.1"/>
    </source>
</evidence>
<dbReference type="AlphaFoldDB" id="A0A2P5CE06"/>
<accession>A0A2P5CE06</accession>
<sequence length="153" mass="16836">MYSQKYPVVRALWARLRPVEWLPYTPSWISSISFYASTRPMQRSIGPIVNLLYNCSPIIEYLADFNQTDLASRGSASRFPSVKYCVIGFIHHSSVAPVANTWCAGVCGGSSMLPSSKRTSMLSAVPPIDALLASASALWFIYLGISSILKLPK</sequence>
<name>A0A2P5CE06_PARAD</name>
<proteinExistence type="predicted"/>
<gene>
    <name evidence="2" type="ORF">PanWU01x14_160410</name>
</gene>
<reference evidence="3" key="1">
    <citation type="submission" date="2016-06" db="EMBL/GenBank/DDBJ databases">
        <title>Parallel loss of symbiosis genes in relatives of nitrogen-fixing non-legume Parasponia.</title>
        <authorList>
            <person name="Van Velzen R."/>
            <person name="Holmer R."/>
            <person name="Bu F."/>
            <person name="Rutten L."/>
            <person name="Van Zeijl A."/>
            <person name="Liu W."/>
            <person name="Santuari L."/>
            <person name="Cao Q."/>
            <person name="Sharma T."/>
            <person name="Shen D."/>
            <person name="Roswanjaya Y."/>
            <person name="Wardhani T."/>
            <person name="Kalhor M.S."/>
            <person name="Jansen J."/>
            <person name="Van den Hoogen J."/>
            <person name="Gungor B."/>
            <person name="Hartog M."/>
            <person name="Hontelez J."/>
            <person name="Verver J."/>
            <person name="Yang W.-C."/>
            <person name="Schijlen E."/>
            <person name="Repin R."/>
            <person name="Schilthuizen M."/>
            <person name="Schranz E."/>
            <person name="Heidstra R."/>
            <person name="Miyata K."/>
            <person name="Fedorova E."/>
            <person name="Kohlen W."/>
            <person name="Bisseling T."/>
            <person name="Smit S."/>
            <person name="Geurts R."/>
        </authorList>
    </citation>
    <scope>NUCLEOTIDE SEQUENCE [LARGE SCALE GENOMIC DNA]</scope>
    <source>
        <strain evidence="3">cv. WU1-14</strain>
    </source>
</reference>
<dbReference type="Proteomes" id="UP000237105">
    <property type="component" value="Unassembled WGS sequence"/>
</dbReference>
<keyword evidence="3" id="KW-1185">Reference proteome</keyword>
<keyword evidence="1" id="KW-0812">Transmembrane</keyword>